<reference evidence="2 3" key="1">
    <citation type="journal article" date="2014" name="Am. J. Bot.">
        <title>Genome assembly and annotation for red clover (Trifolium pratense; Fabaceae).</title>
        <authorList>
            <person name="Istvanek J."/>
            <person name="Jaros M."/>
            <person name="Krenek A."/>
            <person name="Repkova J."/>
        </authorList>
    </citation>
    <scope>NUCLEOTIDE SEQUENCE [LARGE SCALE GENOMIC DNA]</scope>
    <source>
        <strain evidence="3">cv. Tatra</strain>
        <tissue evidence="2">Young leaves</tissue>
    </source>
</reference>
<reference evidence="2 3" key="2">
    <citation type="journal article" date="2017" name="Front. Plant Sci.">
        <title>Gene Classification and Mining of Molecular Markers Useful in Red Clover (Trifolium pratense) Breeding.</title>
        <authorList>
            <person name="Istvanek J."/>
            <person name="Dluhosova J."/>
            <person name="Dluhos P."/>
            <person name="Patkova L."/>
            <person name="Nedelnik J."/>
            <person name="Repkova J."/>
        </authorList>
    </citation>
    <scope>NUCLEOTIDE SEQUENCE [LARGE SCALE GENOMIC DNA]</scope>
    <source>
        <strain evidence="3">cv. Tatra</strain>
        <tissue evidence="2">Young leaves</tissue>
    </source>
</reference>
<sequence length="98" mass="10338">GTTTLVVVPLLCSVSLMLGCGYFGTIALVVVPLSLLEYRELVSSGNFLDWVGVFSGGLDSDCCLSDYGIKSGNFLDWVGVFSGGLEADGCLSDYGIRR</sequence>
<proteinExistence type="predicted"/>
<keyword evidence="1" id="KW-1133">Transmembrane helix</keyword>
<accession>A0A2K3L8A2</accession>
<dbReference type="Proteomes" id="UP000236291">
    <property type="component" value="Unassembled WGS sequence"/>
</dbReference>
<dbReference type="AlphaFoldDB" id="A0A2K3L8A2"/>
<evidence type="ECO:0000313" key="3">
    <source>
        <dbReference type="Proteomes" id="UP000236291"/>
    </source>
</evidence>
<feature type="transmembrane region" description="Helical" evidence="1">
    <location>
        <begin position="6"/>
        <end position="31"/>
    </location>
</feature>
<organism evidence="2 3">
    <name type="scientific">Trifolium pratense</name>
    <name type="common">Red clover</name>
    <dbReference type="NCBI Taxonomy" id="57577"/>
    <lineage>
        <taxon>Eukaryota</taxon>
        <taxon>Viridiplantae</taxon>
        <taxon>Streptophyta</taxon>
        <taxon>Embryophyta</taxon>
        <taxon>Tracheophyta</taxon>
        <taxon>Spermatophyta</taxon>
        <taxon>Magnoliopsida</taxon>
        <taxon>eudicotyledons</taxon>
        <taxon>Gunneridae</taxon>
        <taxon>Pentapetalae</taxon>
        <taxon>rosids</taxon>
        <taxon>fabids</taxon>
        <taxon>Fabales</taxon>
        <taxon>Fabaceae</taxon>
        <taxon>Papilionoideae</taxon>
        <taxon>50 kb inversion clade</taxon>
        <taxon>NPAAA clade</taxon>
        <taxon>Hologalegina</taxon>
        <taxon>IRL clade</taxon>
        <taxon>Trifolieae</taxon>
        <taxon>Trifolium</taxon>
    </lineage>
</organism>
<keyword evidence="1" id="KW-0812">Transmembrane</keyword>
<dbReference type="EMBL" id="ASHM01028042">
    <property type="protein sequence ID" value="PNX74766.1"/>
    <property type="molecule type" value="Genomic_DNA"/>
</dbReference>
<feature type="non-terminal residue" evidence="2">
    <location>
        <position position="1"/>
    </location>
</feature>
<comment type="caution">
    <text evidence="2">The sequence shown here is derived from an EMBL/GenBank/DDBJ whole genome shotgun (WGS) entry which is preliminary data.</text>
</comment>
<gene>
    <name evidence="2" type="ORF">L195_g030693</name>
</gene>
<evidence type="ECO:0000256" key="1">
    <source>
        <dbReference type="SAM" id="Phobius"/>
    </source>
</evidence>
<evidence type="ECO:0000313" key="2">
    <source>
        <dbReference type="EMBL" id="PNX74766.1"/>
    </source>
</evidence>
<protein>
    <submittedName>
        <fullName evidence="2">Uncharacterized protein</fullName>
    </submittedName>
</protein>
<name>A0A2K3L8A2_TRIPR</name>
<keyword evidence="1" id="KW-0472">Membrane</keyword>